<evidence type="ECO:0000313" key="3">
    <source>
        <dbReference type="Proteomes" id="UP001152320"/>
    </source>
</evidence>
<evidence type="ECO:0000313" key="2">
    <source>
        <dbReference type="EMBL" id="KAJ8031055.1"/>
    </source>
</evidence>
<keyword evidence="3" id="KW-1185">Reference proteome</keyword>
<keyword evidence="1" id="KW-0732">Signal</keyword>
<organism evidence="2 3">
    <name type="scientific">Holothuria leucospilota</name>
    <name type="common">Black long sea cucumber</name>
    <name type="synonym">Mertensiothuria leucospilota</name>
    <dbReference type="NCBI Taxonomy" id="206669"/>
    <lineage>
        <taxon>Eukaryota</taxon>
        <taxon>Metazoa</taxon>
        <taxon>Echinodermata</taxon>
        <taxon>Eleutherozoa</taxon>
        <taxon>Echinozoa</taxon>
        <taxon>Holothuroidea</taxon>
        <taxon>Aspidochirotacea</taxon>
        <taxon>Aspidochirotida</taxon>
        <taxon>Holothuriidae</taxon>
        <taxon>Holothuria</taxon>
    </lineage>
</organism>
<feature type="signal peptide" evidence="1">
    <location>
        <begin position="1"/>
        <end position="19"/>
    </location>
</feature>
<dbReference type="Proteomes" id="UP001152320">
    <property type="component" value="Chromosome 13"/>
</dbReference>
<evidence type="ECO:0000256" key="1">
    <source>
        <dbReference type="SAM" id="SignalP"/>
    </source>
</evidence>
<proteinExistence type="predicted"/>
<gene>
    <name evidence="2" type="ORF">HOLleu_27656</name>
</gene>
<accession>A0A9Q1BR18</accession>
<comment type="caution">
    <text evidence="2">The sequence shown here is derived from an EMBL/GenBank/DDBJ whole genome shotgun (WGS) entry which is preliminary data.</text>
</comment>
<sequence>MDSKLTILILLVCIGSSLASSVCFCDNFDADSPYSCIMFGDCCNYCKQGVSCGCDDYCKISGDCCSYCEIEGRNQGVEAYMIVDNNRE</sequence>
<dbReference type="AlphaFoldDB" id="A0A9Q1BR18"/>
<dbReference type="EMBL" id="JAIZAY010000013">
    <property type="protein sequence ID" value="KAJ8031055.1"/>
    <property type="molecule type" value="Genomic_DNA"/>
</dbReference>
<protein>
    <submittedName>
        <fullName evidence="2">Uncharacterized protein</fullName>
    </submittedName>
</protein>
<feature type="chain" id="PRO_5040278092" evidence="1">
    <location>
        <begin position="20"/>
        <end position="88"/>
    </location>
</feature>
<name>A0A9Q1BR18_HOLLE</name>
<reference evidence="2" key="1">
    <citation type="submission" date="2021-10" db="EMBL/GenBank/DDBJ databases">
        <title>Tropical sea cucumber genome reveals ecological adaptation and Cuvierian tubules defense mechanism.</title>
        <authorList>
            <person name="Chen T."/>
        </authorList>
    </citation>
    <scope>NUCLEOTIDE SEQUENCE</scope>
    <source>
        <strain evidence="2">Nanhai2018</strain>
        <tissue evidence="2">Muscle</tissue>
    </source>
</reference>